<dbReference type="OrthoDB" id="5600252at2759"/>
<keyword evidence="2" id="KW-1185">Reference proteome</keyword>
<dbReference type="AlphaFoldDB" id="A0A835J1P9"/>
<evidence type="ECO:0000313" key="1">
    <source>
        <dbReference type="EMBL" id="KAF9625513.1"/>
    </source>
</evidence>
<protein>
    <submittedName>
        <fullName evidence="1">Uncharacterized protein</fullName>
    </submittedName>
</protein>
<dbReference type="Proteomes" id="UP000631114">
    <property type="component" value="Unassembled WGS sequence"/>
</dbReference>
<comment type="caution">
    <text evidence="1">The sequence shown here is derived from an EMBL/GenBank/DDBJ whole genome shotgun (WGS) entry which is preliminary data.</text>
</comment>
<proteinExistence type="predicted"/>
<sequence length="75" mass="8727">MSATLNAELFSNYFGGASTIHIPGFTYPVRSHFLEDVLEMTGYKLASFNQIDDYGQEKLWKTQKQLMPRKRKNHE</sequence>
<gene>
    <name evidence="1" type="ORF">IFM89_023824</name>
</gene>
<name>A0A835J1P9_9MAGN</name>
<accession>A0A835J1P9</accession>
<reference evidence="1 2" key="1">
    <citation type="submission" date="2020-10" db="EMBL/GenBank/DDBJ databases">
        <title>The Coptis chinensis genome and diversification of protoberbering-type alkaloids.</title>
        <authorList>
            <person name="Wang B."/>
            <person name="Shu S."/>
            <person name="Song C."/>
            <person name="Liu Y."/>
        </authorList>
    </citation>
    <scope>NUCLEOTIDE SEQUENCE [LARGE SCALE GENOMIC DNA]</scope>
    <source>
        <strain evidence="1">HL-2020</strain>
        <tissue evidence="1">Leaf</tissue>
    </source>
</reference>
<organism evidence="1 2">
    <name type="scientific">Coptis chinensis</name>
    <dbReference type="NCBI Taxonomy" id="261450"/>
    <lineage>
        <taxon>Eukaryota</taxon>
        <taxon>Viridiplantae</taxon>
        <taxon>Streptophyta</taxon>
        <taxon>Embryophyta</taxon>
        <taxon>Tracheophyta</taxon>
        <taxon>Spermatophyta</taxon>
        <taxon>Magnoliopsida</taxon>
        <taxon>Ranunculales</taxon>
        <taxon>Ranunculaceae</taxon>
        <taxon>Coptidoideae</taxon>
        <taxon>Coptis</taxon>
    </lineage>
</organism>
<evidence type="ECO:0000313" key="2">
    <source>
        <dbReference type="Proteomes" id="UP000631114"/>
    </source>
</evidence>
<dbReference type="EMBL" id="JADFTS010000001">
    <property type="protein sequence ID" value="KAF9625513.1"/>
    <property type="molecule type" value="Genomic_DNA"/>
</dbReference>